<dbReference type="Proteomes" id="UP000799536">
    <property type="component" value="Unassembled WGS sequence"/>
</dbReference>
<comment type="caution">
    <text evidence="1">The sequence shown here is derived from an EMBL/GenBank/DDBJ whole genome shotgun (WGS) entry which is preliminary data.</text>
</comment>
<keyword evidence="2" id="KW-1185">Reference proteome</keyword>
<gene>
    <name evidence="1" type="ORF">GQ43DRAFT_443707</name>
</gene>
<evidence type="ECO:0000313" key="1">
    <source>
        <dbReference type="EMBL" id="KAF2198059.1"/>
    </source>
</evidence>
<evidence type="ECO:0000313" key="2">
    <source>
        <dbReference type="Proteomes" id="UP000799536"/>
    </source>
</evidence>
<sequence>MCDFELILFPCAHRTTRLIRYCHFARNDPEHKHRKFKKGSKGMMVQKRLLVKESCRDCPKCESVGVRGALERLVERIGPAVGGVMGEAKGKSGDVFLEAEEMNKENEGVDEDEDVDVNKGKGLERCLGGIEGEVEAGRRG</sequence>
<proteinExistence type="predicted"/>
<accession>A0A9P4JGW5</accession>
<dbReference type="OrthoDB" id="4966402at2759"/>
<protein>
    <submittedName>
        <fullName evidence="1">Uncharacterized protein</fullName>
    </submittedName>
</protein>
<name>A0A9P4JGW5_9PLEO</name>
<dbReference type="AlphaFoldDB" id="A0A9P4JGW5"/>
<organism evidence="1 2">
    <name type="scientific">Delitschia confertaspora ATCC 74209</name>
    <dbReference type="NCBI Taxonomy" id="1513339"/>
    <lineage>
        <taxon>Eukaryota</taxon>
        <taxon>Fungi</taxon>
        <taxon>Dikarya</taxon>
        <taxon>Ascomycota</taxon>
        <taxon>Pezizomycotina</taxon>
        <taxon>Dothideomycetes</taxon>
        <taxon>Pleosporomycetidae</taxon>
        <taxon>Pleosporales</taxon>
        <taxon>Delitschiaceae</taxon>
        <taxon>Delitschia</taxon>
    </lineage>
</organism>
<dbReference type="EMBL" id="ML994175">
    <property type="protein sequence ID" value="KAF2198059.1"/>
    <property type="molecule type" value="Genomic_DNA"/>
</dbReference>
<reference evidence="1" key="1">
    <citation type="journal article" date="2020" name="Stud. Mycol.">
        <title>101 Dothideomycetes genomes: a test case for predicting lifestyles and emergence of pathogens.</title>
        <authorList>
            <person name="Haridas S."/>
            <person name="Albert R."/>
            <person name="Binder M."/>
            <person name="Bloem J."/>
            <person name="Labutti K."/>
            <person name="Salamov A."/>
            <person name="Andreopoulos B."/>
            <person name="Baker S."/>
            <person name="Barry K."/>
            <person name="Bills G."/>
            <person name="Bluhm B."/>
            <person name="Cannon C."/>
            <person name="Castanera R."/>
            <person name="Culley D."/>
            <person name="Daum C."/>
            <person name="Ezra D."/>
            <person name="Gonzalez J."/>
            <person name="Henrissat B."/>
            <person name="Kuo A."/>
            <person name="Liang C."/>
            <person name="Lipzen A."/>
            <person name="Lutzoni F."/>
            <person name="Magnuson J."/>
            <person name="Mondo S."/>
            <person name="Nolan M."/>
            <person name="Ohm R."/>
            <person name="Pangilinan J."/>
            <person name="Park H.-J."/>
            <person name="Ramirez L."/>
            <person name="Alfaro M."/>
            <person name="Sun H."/>
            <person name="Tritt A."/>
            <person name="Yoshinaga Y."/>
            <person name="Zwiers L.-H."/>
            <person name="Turgeon B."/>
            <person name="Goodwin S."/>
            <person name="Spatafora J."/>
            <person name="Crous P."/>
            <person name="Grigoriev I."/>
        </authorList>
    </citation>
    <scope>NUCLEOTIDE SEQUENCE</scope>
    <source>
        <strain evidence="1">ATCC 74209</strain>
    </source>
</reference>